<proteinExistence type="predicted"/>
<reference evidence="3 4" key="1">
    <citation type="journal article" date="2016" name="Genome Biol. Evol.">
        <title>Divergent and convergent evolution of fungal pathogenicity.</title>
        <authorList>
            <person name="Shang Y."/>
            <person name="Xiao G."/>
            <person name="Zheng P."/>
            <person name="Cen K."/>
            <person name="Zhan S."/>
            <person name="Wang C."/>
        </authorList>
    </citation>
    <scope>NUCLEOTIDE SEQUENCE [LARGE SCALE GENOMIC DNA]</scope>
    <source>
        <strain evidence="3 4">ARSEF 7405</strain>
    </source>
</reference>
<evidence type="ECO:0000313" key="3">
    <source>
        <dbReference type="EMBL" id="KZZ94543.1"/>
    </source>
</evidence>
<evidence type="ECO:0000256" key="2">
    <source>
        <dbReference type="SAM" id="MobiDB-lite"/>
    </source>
</evidence>
<feature type="coiled-coil region" evidence="1">
    <location>
        <begin position="66"/>
        <end position="118"/>
    </location>
</feature>
<dbReference type="OrthoDB" id="5413829at2759"/>
<comment type="caution">
    <text evidence="3">The sequence shown here is derived from an EMBL/GenBank/DDBJ whole genome shotgun (WGS) entry which is preliminary data.</text>
</comment>
<dbReference type="EMBL" id="AZGZ01000006">
    <property type="protein sequence ID" value="KZZ94543.1"/>
    <property type="molecule type" value="Genomic_DNA"/>
</dbReference>
<protein>
    <submittedName>
        <fullName evidence="3">Uncharacterized protein</fullName>
    </submittedName>
</protein>
<feature type="region of interest" description="Disordered" evidence="2">
    <location>
        <begin position="147"/>
        <end position="176"/>
    </location>
</feature>
<organism evidence="3 4">
    <name type="scientific">Ascosphaera apis ARSEF 7405</name>
    <dbReference type="NCBI Taxonomy" id="392613"/>
    <lineage>
        <taxon>Eukaryota</taxon>
        <taxon>Fungi</taxon>
        <taxon>Dikarya</taxon>
        <taxon>Ascomycota</taxon>
        <taxon>Pezizomycotina</taxon>
        <taxon>Eurotiomycetes</taxon>
        <taxon>Eurotiomycetidae</taxon>
        <taxon>Onygenales</taxon>
        <taxon>Ascosphaeraceae</taxon>
        <taxon>Ascosphaera</taxon>
    </lineage>
</organism>
<keyword evidence="1" id="KW-0175">Coiled coil</keyword>
<dbReference type="VEuPathDB" id="FungiDB:AAP_01843"/>
<evidence type="ECO:0000313" key="4">
    <source>
        <dbReference type="Proteomes" id="UP000242877"/>
    </source>
</evidence>
<dbReference type="AlphaFoldDB" id="A0A162IJX7"/>
<evidence type="ECO:0000256" key="1">
    <source>
        <dbReference type="SAM" id="Coils"/>
    </source>
</evidence>
<dbReference type="Gene3D" id="6.10.250.2790">
    <property type="match status" value="1"/>
</dbReference>
<gene>
    <name evidence="3" type="ORF">AAP_01843</name>
</gene>
<dbReference type="Proteomes" id="UP000242877">
    <property type="component" value="Unassembled WGS sequence"/>
</dbReference>
<keyword evidence="4" id="KW-1185">Reference proteome</keyword>
<accession>A0A162IJX7</accession>
<name>A0A162IJX7_9EURO</name>
<sequence length="333" mass="36527">MAAATPTSASSNPYIDPSLAHFTSPTFSPAAFLNATLPPLHRNTAIQTDSAAVALIPLATQVQSLISQLSAQNARLSSTLTTLTDEIIRGGSRLAYEVEVLRGEALGLEETLREKLEEDVKKFVPGGIANIGTGKLEGDMQKLSLEEKEGEGKELGEDATANDKTDESKESAASTADLDPEYLRQLRTLIAVRSRLESVIKIFGDAMAWPLPPPENIATITDSFITISTPVESGREGITEEERKKSEEYIQNLRTEITDILSQKHVAPQKQQQQSETERTEVGIKAAQARVDELRQLVSVFAGTAEEAPRLRVVEELQELVDWRQPRPVEENR</sequence>
<feature type="compositionally biased region" description="Basic and acidic residues" evidence="2">
    <location>
        <begin position="147"/>
        <end position="170"/>
    </location>
</feature>